<evidence type="ECO:0000313" key="1">
    <source>
        <dbReference type="EMBL" id="KAE9465688.1"/>
    </source>
</evidence>
<feature type="non-terminal residue" evidence="1">
    <location>
        <position position="1"/>
    </location>
</feature>
<accession>A0A6A4MIT5</accession>
<protein>
    <submittedName>
        <fullName evidence="1">Uncharacterized protein</fullName>
    </submittedName>
</protein>
<comment type="caution">
    <text evidence="1">The sequence shown here is derived from an EMBL/GenBank/DDBJ whole genome shotgun (WGS) entry which is preliminary data.</text>
</comment>
<sequence>MASPAPSPLPPHAATAANAYSSVGKWIGIICRLLRLISKVMQDDITMDFDERHFHGKPQNSFHKAVNIPDVVVFPR</sequence>
<dbReference type="AlphaFoldDB" id="A0A6A4MIT5"/>
<keyword evidence="2" id="KW-1185">Reference proteome</keyword>
<dbReference type="OrthoDB" id="5332616at2759"/>
<dbReference type="EMBL" id="QEFC01000236">
    <property type="protein sequence ID" value="KAE9465688.1"/>
    <property type="molecule type" value="Genomic_DNA"/>
</dbReference>
<reference evidence="1 2" key="1">
    <citation type="journal article" date="2019" name="Genome Biol. Evol.">
        <title>The Rhododendron genome and chromosomal organization provide insight into shared whole-genome duplications across the heath family (Ericaceae).</title>
        <authorList>
            <person name="Soza V.L."/>
            <person name="Lindsley D."/>
            <person name="Waalkes A."/>
            <person name="Ramage E."/>
            <person name="Patwardhan R.P."/>
            <person name="Burton J.N."/>
            <person name="Adey A."/>
            <person name="Kumar A."/>
            <person name="Qiu R."/>
            <person name="Shendure J."/>
            <person name="Hall B."/>
        </authorList>
    </citation>
    <scope>NUCLEOTIDE SEQUENCE [LARGE SCALE GENOMIC DNA]</scope>
    <source>
        <strain evidence="1">RSF 1966-606</strain>
    </source>
</reference>
<dbReference type="Proteomes" id="UP000428333">
    <property type="component" value="Linkage Group LG02"/>
</dbReference>
<evidence type="ECO:0000313" key="2">
    <source>
        <dbReference type="Proteomes" id="UP000428333"/>
    </source>
</evidence>
<proteinExistence type="predicted"/>
<gene>
    <name evidence="1" type="ORF">C3L33_02404</name>
</gene>
<name>A0A6A4MIT5_9ERIC</name>
<organism evidence="1 2">
    <name type="scientific">Rhododendron williamsianum</name>
    <dbReference type="NCBI Taxonomy" id="262921"/>
    <lineage>
        <taxon>Eukaryota</taxon>
        <taxon>Viridiplantae</taxon>
        <taxon>Streptophyta</taxon>
        <taxon>Embryophyta</taxon>
        <taxon>Tracheophyta</taxon>
        <taxon>Spermatophyta</taxon>
        <taxon>Magnoliopsida</taxon>
        <taxon>eudicotyledons</taxon>
        <taxon>Gunneridae</taxon>
        <taxon>Pentapetalae</taxon>
        <taxon>asterids</taxon>
        <taxon>Ericales</taxon>
        <taxon>Ericaceae</taxon>
        <taxon>Ericoideae</taxon>
        <taxon>Rhodoreae</taxon>
        <taxon>Rhododendron</taxon>
    </lineage>
</organism>